<dbReference type="CDD" id="cd17546">
    <property type="entry name" value="REC_hyHK_CKI1_RcsC-like"/>
    <property type="match status" value="1"/>
</dbReference>
<gene>
    <name evidence="4" type="ORF">PCAR00345_LOCUS8871</name>
</gene>
<dbReference type="PROSITE" id="PS50110">
    <property type="entry name" value="RESPONSE_REGULATORY"/>
    <property type="match status" value="1"/>
</dbReference>
<proteinExistence type="predicted"/>
<reference evidence="4" key="1">
    <citation type="submission" date="2021-01" db="EMBL/GenBank/DDBJ databases">
        <authorList>
            <person name="Corre E."/>
            <person name="Pelletier E."/>
            <person name="Niang G."/>
            <person name="Scheremetjew M."/>
            <person name="Finn R."/>
            <person name="Kale V."/>
            <person name="Holt S."/>
            <person name="Cochrane G."/>
            <person name="Meng A."/>
            <person name="Brown T."/>
            <person name="Cohen L."/>
        </authorList>
    </citation>
    <scope>NUCLEOTIDE SEQUENCE</scope>
    <source>
        <strain evidence="4">CCMP645</strain>
    </source>
</reference>
<evidence type="ECO:0000256" key="2">
    <source>
        <dbReference type="PROSITE-ProRule" id="PRU00169"/>
    </source>
</evidence>
<feature type="domain" description="Response regulatory" evidence="3">
    <location>
        <begin position="47"/>
        <end position="175"/>
    </location>
</feature>
<dbReference type="Pfam" id="PF00072">
    <property type="entry name" value="Response_reg"/>
    <property type="match status" value="1"/>
</dbReference>
<sequence length="185" mass="20131">MALHEGCLRPVSGPSETWHLEMSPPSEGTADGNVAAMRLQSLLSFVPTVLVDDCPMMQLVLSSMFEEWGATAITVASDGQEAVDLLCQPEVYERSWLVFMDMQMPVLDGLEATRAIREWERSQRVQPRDALVIIGVSGDGDEETCRASAVDAGMDAMLSKPLKRDELLSCLVAAVAARHLLELAA</sequence>
<evidence type="ECO:0000256" key="1">
    <source>
        <dbReference type="ARBA" id="ARBA00022553"/>
    </source>
</evidence>
<evidence type="ECO:0000313" key="4">
    <source>
        <dbReference type="EMBL" id="CAE0756277.1"/>
    </source>
</evidence>
<keyword evidence="1 2" id="KW-0597">Phosphoprotein</keyword>
<protein>
    <recommendedName>
        <fullName evidence="3">Response regulatory domain-containing protein</fullName>
    </recommendedName>
</protein>
<name>A0A7S4B6X0_CHRCT</name>
<dbReference type="SUPFAM" id="SSF52172">
    <property type="entry name" value="CheY-like"/>
    <property type="match status" value="1"/>
</dbReference>
<feature type="modified residue" description="4-aspartylphosphate" evidence="2">
    <location>
        <position position="101"/>
    </location>
</feature>
<dbReference type="EMBL" id="HBIZ01014476">
    <property type="protein sequence ID" value="CAE0756277.1"/>
    <property type="molecule type" value="Transcribed_RNA"/>
</dbReference>
<dbReference type="Gene3D" id="3.40.50.2300">
    <property type="match status" value="1"/>
</dbReference>
<accession>A0A7S4B6X0</accession>
<dbReference type="PANTHER" id="PTHR45339:SF3">
    <property type="entry name" value="HISTIDINE KINASE"/>
    <property type="match status" value="1"/>
</dbReference>
<dbReference type="InterPro" id="IPR011006">
    <property type="entry name" value="CheY-like_superfamily"/>
</dbReference>
<dbReference type="SMART" id="SM00448">
    <property type="entry name" value="REC"/>
    <property type="match status" value="1"/>
</dbReference>
<dbReference type="AlphaFoldDB" id="A0A7S4B6X0"/>
<dbReference type="GO" id="GO:0000160">
    <property type="term" value="P:phosphorelay signal transduction system"/>
    <property type="evidence" value="ECO:0007669"/>
    <property type="project" value="InterPro"/>
</dbReference>
<dbReference type="PANTHER" id="PTHR45339">
    <property type="entry name" value="HYBRID SIGNAL TRANSDUCTION HISTIDINE KINASE J"/>
    <property type="match status" value="1"/>
</dbReference>
<organism evidence="4">
    <name type="scientific">Chrysotila carterae</name>
    <name type="common">Marine alga</name>
    <name type="synonym">Syracosphaera carterae</name>
    <dbReference type="NCBI Taxonomy" id="13221"/>
    <lineage>
        <taxon>Eukaryota</taxon>
        <taxon>Haptista</taxon>
        <taxon>Haptophyta</taxon>
        <taxon>Prymnesiophyceae</taxon>
        <taxon>Isochrysidales</taxon>
        <taxon>Isochrysidaceae</taxon>
        <taxon>Chrysotila</taxon>
    </lineage>
</organism>
<evidence type="ECO:0000259" key="3">
    <source>
        <dbReference type="PROSITE" id="PS50110"/>
    </source>
</evidence>
<dbReference type="InterPro" id="IPR001789">
    <property type="entry name" value="Sig_transdc_resp-reg_receiver"/>
</dbReference>